<dbReference type="InterPro" id="IPR002789">
    <property type="entry name" value="HerA_central"/>
</dbReference>
<dbReference type="EMBL" id="JAHLFG010000084">
    <property type="protein sequence ID" value="MBU3827336.1"/>
    <property type="molecule type" value="Genomic_DNA"/>
</dbReference>
<keyword evidence="3" id="KW-0238">DNA-binding</keyword>
<dbReference type="AlphaFoldDB" id="A0A9E2KNX7"/>
<feature type="domain" description="TraD/TraG TraM recognition site" evidence="2">
    <location>
        <begin position="627"/>
        <end position="704"/>
    </location>
</feature>
<feature type="domain" description="Helicase HerA central" evidence="1">
    <location>
        <begin position="229"/>
        <end position="277"/>
    </location>
</feature>
<proteinExistence type="predicted"/>
<dbReference type="PANTHER" id="PTHR30121:SF6">
    <property type="entry name" value="SLR6007 PROTEIN"/>
    <property type="match status" value="1"/>
</dbReference>
<dbReference type="InterPro" id="IPR032689">
    <property type="entry name" value="TraG-D_C"/>
</dbReference>
<accession>A0A9E2KNX7</accession>
<reference evidence="3" key="2">
    <citation type="submission" date="2021-04" db="EMBL/GenBank/DDBJ databases">
        <authorList>
            <person name="Gilroy R."/>
        </authorList>
    </citation>
    <scope>NUCLEOTIDE SEQUENCE</scope>
    <source>
        <strain evidence="3">687</strain>
    </source>
</reference>
<dbReference type="SUPFAM" id="SSF52540">
    <property type="entry name" value="P-loop containing nucleoside triphosphate hydrolases"/>
    <property type="match status" value="1"/>
</dbReference>
<evidence type="ECO:0000259" key="2">
    <source>
        <dbReference type="Pfam" id="PF12696"/>
    </source>
</evidence>
<organism evidence="3 4">
    <name type="scientific">Candidatus Anaerobiospirillum merdipullorum</name>
    <dbReference type="NCBI Taxonomy" id="2838450"/>
    <lineage>
        <taxon>Bacteria</taxon>
        <taxon>Pseudomonadati</taxon>
        <taxon>Pseudomonadota</taxon>
        <taxon>Gammaproteobacteria</taxon>
        <taxon>Aeromonadales</taxon>
        <taxon>Succinivibrionaceae</taxon>
        <taxon>Anaerobiospirillum</taxon>
    </lineage>
</organism>
<evidence type="ECO:0000313" key="4">
    <source>
        <dbReference type="Proteomes" id="UP000824150"/>
    </source>
</evidence>
<dbReference type="PANTHER" id="PTHR30121">
    <property type="entry name" value="UNCHARACTERIZED PROTEIN YJGR-RELATED"/>
    <property type="match status" value="1"/>
</dbReference>
<dbReference type="Pfam" id="PF12696">
    <property type="entry name" value="TraG-D_C"/>
    <property type="match status" value="1"/>
</dbReference>
<dbReference type="CDD" id="cd01127">
    <property type="entry name" value="TrwB_TraG_TraD_VirD4"/>
    <property type="match status" value="2"/>
</dbReference>
<gene>
    <name evidence="3" type="ORF">IAA31_07600</name>
</gene>
<comment type="caution">
    <text evidence="3">The sequence shown here is derived from an EMBL/GenBank/DDBJ whole genome shotgun (WGS) entry which is preliminary data.</text>
</comment>
<dbReference type="InterPro" id="IPR051162">
    <property type="entry name" value="T4SS_component"/>
</dbReference>
<evidence type="ECO:0000259" key="1">
    <source>
        <dbReference type="Pfam" id="PF01935"/>
    </source>
</evidence>
<reference evidence="3" key="1">
    <citation type="journal article" date="2021" name="PeerJ">
        <title>Extensive microbial diversity within the chicken gut microbiome revealed by metagenomics and culture.</title>
        <authorList>
            <person name="Gilroy R."/>
            <person name="Ravi A."/>
            <person name="Getino M."/>
            <person name="Pursley I."/>
            <person name="Horton D.L."/>
            <person name="Alikhan N.F."/>
            <person name="Baker D."/>
            <person name="Gharbi K."/>
            <person name="Hall N."/>
            <person name="Watson M."/>
            <person name="Adriaenssens E.M."/>
            <person name="Foster-Nyarko E."/>
            <person name="Jarju S."/>
            <person name="Secka A."/>
            <person name="Antonio M."/>
            <person name="Oren A."/>
            <person name="Chaudhuri R.R."/>
            <person name="La Ragione R."/>
            <person name="Hildebrand F."/>
            <person name="Pallen M.J."/>
        </authorList>
    </citation>
    <scope>NUCLEOTIDE SEQUENCE</scope>
    <source>
        <strain evidence="3">687</strain>
    </source>
</reference>
<protein>
    <submittedName>
        <fullName evidence="3">Type IV secretion system DNA-binding domain-containing protein</fullName>
    </submittedName>
</protein>
<dbReference type="InterPro" id="IPR027417">
    <property type="entry name" value="P-loop_NTPase"/>
</dbReference>
<sequence>MPHSSFISSAIPTAKSAALAFWKALYALGRRTKLYLSAAGNAGILKLATIHPLPAFVRSDAAITPTLKYCALSSLGLSVLALGAAAPAYYLLALSCLILSLPLIRHGLKLSAEKAYFATAKDFPQLNLAHLLKLFITTLAEKSAQASCLQALEDGIQQESFSQEIYWQQAGAPLLPLLRQAVYLGEGYVWDAAHLNAFEQLFLAKEPSSFFNYPRGAVIHALGRDRLQPIFLPTDHLTSHTLIFGTTGSGKSTLLALLIGQALMRRECVVILDPKSDTVLMEQVRQAALCLGLTAKLEFLDLSGAGSTVQLNPLSRFNRASEIADRLTASLPSTGQSMTFKAYVQTAICAAVALLSLQGKPITLEALRQITGHHDNFLLGLEEYLDKLQQQLNREEVTVFWQRLHGKNVPTSQASDPSGDAAAILQEIAQSNPPRSRGRPRSSAAKSLKVDHLMKFYHWLCKHNYVQKNPDFFAVVDITRLDADYYTKVTAALKPLLNLLTMADLTDLLSSTARSASSLSDLVNEHKILYVALSCLSDAVLGANLGKLLMADLRALAGQTNAARQHDLFTKLKSDKAQAQAAYDPLHPHDIPNLQAAPPHLNAGPSGALDATMDAAAPVSVATLPRINVFIDEAAEIIDESTVQLLNKGRSCGFALTLATQSAADLRSRLSESGAQQVLANCNTLISLRLLDQDSARAVAASFPEVPSEDISYGINYSEDFTATLTYGGNKSVDYHSIPLAPPALLANLKNLHYIARLGDGRIIKGQIPRLHFTAPSAQKEGA</sequence>
<name>A0A9E2KNX7_9GAMM</name>
<dbReference type="Pfam" id="PF01935">
    <property type="entry name" value="DUF87"/>
    <property type="match status" value="1"/>
</dbReference>
<evidence type="ECO:0000313" key="3">
    <source>
        <dbReference type="EMBL" id="MBU3827336.1"/>
    </source>
</evidence>
<dbReference type="Proteomes" id="UP000824150">
    <property type="component" value="Unassembled WGS sequence"/>
</dbReference>
<dbReference type="Gene3D" id="3.40.50.300">
    <property type="entry name" value="P-loop containing nucleotide triphosphate hydrolases"/>
    <property type="match status" value="2"/>
</dbReference>
<dbReference type="GO" id="GO:0003677">
    <property type="term" value="F:DNA binding"/>
    <property type="evidence" value="ECO:0007669"/>
    <property type="project" value="UniProtKB-KW"/>
</dbReference>